<organism evidence="7 8">
    <name type="scientific">Diatraea saccharalis</name>
    <name type="common">sugarcane borer</name>
    <dbReference type="NCBI Taxonomy" id="40085"/>
    <lineage>
        <taxon>Eukaryota</taxon>
        <taxon>Metazoa</taxon>
        <taxon>Ecdysozoa</taxon>
        <taxon>Arthropoda</taxon>
        <taxon>Hexapoda</taxon>
        <taxon>Insecta</taxon>
        <taxon>Pterygota</taxon>
        <taxon>Neoptera</taxon>
        <taxon>Endopterygota</taxon>
        <taxon>Lepidoptera</taxon>
        <taxon>Glossata</taxon>
        <taxon>Ditrysia</taxon>
        <taxon>Pyraloidea</taxon>
        <taxon>Crambidae</taxon>
        <taxon>Crambinae</taxon>
        <taxon>Diatraea</taxon>
    </lineage>
</organism>
<evidence type="ECO:0000256" key="3">
    <source>
        <dbReference type="ARBA" id="ARBA00022946"/>
    </source>
</evidence>
<accession>A0A9P0FYI5</accession>
<dbReference type="PANTHER" id="PTHR48417">
    <property type="entry name" value="ATP SYNTHASE F1 SUBUNIT EPSILON"/>
    <property type="match status" value="1"/>
</dbReference>
<evidence type="ECO:0000256" key="6">
    <source>
        <dbReference type="SAM" id="MobiDB-lite"/>
    </source>
</evidence>
<comment type="subcellular location">
    <subcellularLocation>
        <location evidence="1">Mitochondrion</location>
    </subcellularLocation>
</comment>
<dbReference type="Pfam" id="PF04568">
    <property type="entry name" value="IATP"/>
    <property type="match status" value="1"/>
</dbReference>
<dbReference type="InterPro" id="IPR007648">
    <property type="entry name" value="ATPase_inhibitor_mt"/>
</dbReference>
<evidence type="ECO:0000256" key="2">
    <source>
        <dbReference type="ARBA" id="ARBA00010901"/>
    </source>
</evidence>
<sequence length="119" mass="13141">MSAMKIHQTLSNFGVRKVGITLSQGHYQANYNSHSSNRGNIDVHRVFRRSYTLPPAGSGAGRGGGAGGSVRESGGALGQYGAAHEEEYFFNKRKEQLEKLKSKMKKEDKSPDIKRKEDK</sequence>
<reference evidence="7" key="1">
    <citation type="submission" date="2021-12" db="EMBL/GenBank/DDBJ databases">
        <authorList>
            <person name="King R."/>
        </authorList>
    </citation>
    <scope>NUCLEOTIDE SEQUENCE</scope>
</reference>
<keyword evidence="8" id="KW-1185">Reference proteome</keyword>
<name>A0A9P0FYI5_9NEOP</name>
<comment type="similarity">
    <text evidence="2">Belongs to the ATPase inhibitor family.</text>
</comment>
<feature type="region of interest" description="Disordered" evidence="6">
    <location>
        <begin position="100"/>
        <end position="119"/>
    </location>
</feature>
<protein>
    <recommendedName>
        <fullName evidence="9">Mitochondrial ATPase inhibitor</fullName>
    </recommendedName>
</protein>
<dbReference type="EMBL" id="OU893332">
    <property type="protein sequence ID" value="CAH0746751.1"/>
    <property type="molecule type" value="Genomic_DNA"/>
</dbReference>
<evidence type="ECO:0000313" key="8">
    <source>
        <dbReference type="Proteomes" id="UP001153714"/>
    </source>
</evidence>
<proteinExistence type="inferred from homology"/>
<evidence type="ECO:0000256" key="4">
    <source>
        <dbReference type="ARBA" id="ARBA00023054"/>
    </source>
</evidence>
<evidence type="ECO:0000256" key="1">
    <source>
        <dbReference type="ARBA" id="ARBA00004173"/>
    </source>
</evidence>
<dbReference type="PANTHER" id="PTHR48417:SF1">
    <property type="entry name" value="ATP SYNTHASE F1 SUBUNIT EPSILON"/>
    <property type="match status" value="1"/>
</dbReference>
<dbReference type="Gene3D" id="1.20.5.500">
    <property type="entry name" value="Single helix bin"/>
    <property type="match status" value="1"/>
</dbReference>
<evidence type="ECO:0000313" key="7">
    <source>
        <dbReference type="EMBL" id="CAH0746751.1"/>
    </source>
</evidence>
<dbReference type="SUPFAM" id="SSF64602">
    <property type="entry name" value="F1 ATPase inhibitor, IF1, C-terminal domain"/>
    <property type="match status" value="1"/>
</dbReference>
<dbReference type="GO" id="GO:0005739">
    <property type="term" value="C:mitochondrion"/>
    <property type="evidence" value="ECO:0007669"/>
    <property type="project" value="UniProtKB-SubCell"/>
</dbReference>
<evidence type="ECO:0000256" key="5">
    <source>
        <dbReference type="ARBA" id="ARBA00023128"/>
    </source>
</evidence>
<dbReference type="Proteomes" id="UP001153714">
    <property type="component" value="Chromosome 1"/>
</dbReference>
<feature type="compositionally biased region" description="Gly residues" evidence="6">
    <location>
        <begin position="58"/>
        <end position="68"/>
    </location>
</feature>
<reference evidence="7" key="2">
    <citation type="submission" date="2022-10" db="EMBL/GenBank/DDBJ databases">
        <authorList>
            <consortium name="ENA_rothamsted_submissions"/>
            <consortium name="culmorum"/>
            <person name="King R."/>
        </authorList>
    </citation>
    <scope>NUCLEOTIDE SEQUENCE</scope>
</reference>
<dbReference type="OrthoDB" id="7401566at2759"/>
<dbReference type="AlphaFoldDB" id="A0A9P0FYI5"/>
<evidence type="ECO:0008006" key="9">
    <source>
        <dbReference type="Google" id="ProtNLM"/>
    </source>
</evidence>
<keyword evidence="4" id="KW-0175">Coiled coil</keyword>
<keyword evidence="3" id="KW-0809">Transit peptide</keyword>
<dbReference type="GO" id="GO:0042030">
    <property type="term" value="F:ATPase inhibitor activity"/>
    <property type="evidence" value="ECO:0007669"/>
    <property type="project" value="InterPro"/>
</dbReference>
<keyword evidence="5" id="KW-0496">Mitochondrion</keyword>
<feature type="region of interest" description="Disordered" evidence="6">
    <location>
        <begin position="53"/>
        <end position="76"/>
    </location>
</feature>
<gene>
    <name evidence="7" type="ORF">DIATSA_LOCUS807</name>
</gene>